<dbReference type="OMA" id="THHNDAT"/>
<feature type="chain" id="PRO_5015468106" description="Apple domain-containing protein" evidence="1">
    <location>
        <begin position="19"/>
        <end position="473"/>
    </location>
</feature>
<reference evidence="2 3" key="1">
    <citation type="submission" date="2018-02" db="EMBL/GenBank/DDBJ databases">
        <title>Fusarium culmorum secondary metabolites in fungal-bacterial-plant interactions.</title>
        <authorList>
            <person name="Schmidt R."/>
        </authorList>
    </citation>
    <scope>NUCLEOTIDE SEQUENCE [LARGE SCALE GENOMIC DNA]</scope>
    <source>
        <strain evidence="2 3">PV</strain>
    </source>
</reference>
<gene>
    <name evidence="2" type="ORF">FCULG_00000216</name>
</gene>
<feature type="signal peptide" evidence="1">
    <location>
        <begin position="1"/>
        <end position="18"/>
    </location>
</feature>
<evidence type="ECO:0000313" key="3">
    <source>
        <dbReference type="Proteomes" id="UP000241587"/>
    </source>
</evidence>
<dbReference type="OrthoDB" id="5106112at2759"/>
<organism evidence="2 3">
    <name type="scientific">Fusarium culmorum</name>
    <dbReference type="NCBI Taxonomy" id="5516"/>
    <lineage>
        <taxon>Eukaryota</taxon>
        <taxon>Fungi</taxon>
        <taxon>Dikarya</taxon>
        <taxon>Ascomycota</taxon>
        <taxon>Pezizomycotina</taxon>
        <taxon>Sordariomycetes</taxon>
        <taxon>Hypocreomycetidae</taxon>
        <taxon>Hypocreales</taxon>
        <taxon>Nectriaceae</taxon>
        <taxon>Fusarium</taxon>
    </lineage>
</organism>
<evidence type="ECO:0008006" key="4">
    <source>
        <dbReference type="Google" id="ProtNLM"/>
    </source>
</evidence>
<keyword evidence="1" id="KW-0732">Signal</keyword>
<comment type="caution">
    <text evidence="2">The sequence shown here is derived from an EMBL/GenBank/DDBJ whole genome shotgun (WGS) entry which is preliminary data.</text>
</comment>
<protein>
    <recommendedName>
        <fullName evidence="4">Apple domain-containing protein</fullName>
    </recommendedName>
</protein>
<dbReference type="EMBL" id="PVEM01000012">
    <property type="protein sequence ID" value="PTD03775.1"/>
    <property type="molecule type" value="Genomic_DNA"/>
</dbReference>
<accession>A0A2T4GJV9</accession>
<name>A0A2T4GJV9_FUSCU</name>
<dbReference type="AlphaFoldDB" id="A0A2T4GJV9"/>
<keyword evidence="3" id="KW-1185">Reference proteome</keyword>
<evidence type="ECO:0000256" key="1">
    <source>
        <dbReference type="SAM" id="SignalP"/>
    </source>
</evidence>
<sequence length="473" mass="51645">MLGLKSILTLLLIGVVSTSPTDYGLDKRAMVCSDSDQDLKALRSNKADGSAFCSTYLQITKTSTVTPLASTTATRWVTKSTRLVAVQKVQFIVHHVVRAKVTKTASITLTKTNTATVTDLKTEMETGTQIDDVTDTDTAQVTETDVVELTEHVTRHITTTVTATLYTTSTKDITSINTVQLTKSDPTTVTITVNSYKLPASYRIAAENAGPYDFAKCKIFCSTKPGALSFAYTTLACLCFNAPTNLYLTRAPTPNWTVSDLVCPAVIKVFLTSFEMLHTTVSAFKSEKRDAQVNKRVPDYFPLEGAGDVSSACSCHINNKPASPTTLTINAKAVTHTVTSFTKVYYKTKKYVTVTSHRTVTLTDFKTRTKTDYNTLTVANHQSITVTQPVTVTVTHVKMVTVTKVNSVHVTNYNTIYTTDVATSLETDLETEIVTDVDYYTVTNYETVQVTVTNMDVIKPSPVTVTVGATNYG</sequence>
<dbReference type="Proteomes" id="UP000241587">
    <property type="component" value="Unassembled WGS sequence"/>
</dbReference>
<evidence type="ECO:0000313" key="2">
    <source>
        <dbReference type="EMBL" id="PTD03775.1"/>
    </source>
</evidence>
<proteinExistence type="predicted"/>